<comment type="subcellular location">
    <subcellularLocation>
        <location evidence="1 6">Cell membrane</location>
        <topology evidence="1 6">Multi-pass membrane protein</topology>
    </subcellularLocation>
</comment>
<evidence type="ECO:0000256" key="4">
    <source>
        <dbReference type="ARBA" id="ARBA00022989"/>
    </source>
</evidence>
<dbReference type="EMBL" id="NRRL01000023">
    <property type="protein sequence ID" value="MBK1668429.1"/>
    <property type="molecule type" value="Genomic_DNA"/>
</dbReference>
<keyword evidence="9" id="KW-1185">Reference proteome</keyword>
<comment type="similarity">
    <text evidence="6">Belongs to the binding-protein-dependent transport system permease family.</text>
</comment>
<evidence type="ECO:0000256" key="1">
    <source>
        <dbReference type="ARBA" id="ARBA00004651"/>
    </source>
</evidence>
<accession>A0ABS1DE08</accession>
<feature type="domain" description="ABC transmembrane type-1" evidence="7">
    <location>
        <begin position="34"/>
        <end position="217"/>
    </location>
</feature>
<dbReference type="SUPFAM" id="SSF161098">
    <property type="entry name" value="MetI-like"/>
    <property type="match status" value="1"/>
</dbReference>
<evidence type="ECO:0000313" key="9">
    <source>
        <dbReference type="Proteomes" id="UP001296873"/>
    </source>
</evidence>
<proteinExistence type="inferred from homology"/>
<evidence type="ECO:0000256" key="2">
    <source>
        <dbReference type="ARBA" id="ARBA00022448"/>
    </source>
</evidence>
<feature type="transmembrane region" description="Helical" evidence="6">
    <location>
        <begin position="38"/>
        <end position="62"/>
    </location>
</feature>
<dbReference type="PANTHER" id="PTHR30177:SF33">
    <property type="entry name" value="POSSIBLE OSMOPROTECTANT (GLYCINE BETAINE_CARNITINE_CHOLINE_L-PROLINE) TRANSPORT INTEGRAL MEMBRANE PROTEIN ABC TRANSPORTER PROZ"/>
    <property type="match status" value="1"/>
</dbReference>
<gene>
    <name evidence="8" type="ORF">CKO28_10320</name>
</gene>
<dbReference type="InterPro" id="IPR035906">
    <property type="entry name" value="MetI-like_sf"/>
</dbReference>
<dbReference type="InterPro" id="IPR051204">
    <property type="entry name" value="ABC_transp_perm/SBD"/>
</dbReference>
<dbReference type="Pfam" id="PF00528">
    <property type="entry name" value="BPD_transp_1"/>
    <property type="match status" value="1"/>
</dbReference>
<dbReference type="Proteomes" id="UP001296873">
    <property type="component" value="Unassembled WGS sequence"/>
</dbReference>
<dbReference type="PROSITE" id="PS50928">
    <property type="entry name" value="ABC_TM1"/>
    <property type="match status" value="1"/>
</dbReference>
<keyword evidence="4 6" id="KW-1133">Transmembrane helix</keyword>
<comment type="caution">
    <text evidence="8">The sequence shown here is derived from an EMBL/GenBank/DDBJ whole genome shotgun (WGS) entry which is preliminary data.</text>
</comment>
<keyword evidence="2 6" id="KW-0813">Transport</keyword>
<keyword evidence="3 6" id="KW-0812">Transmembrane</keyword>
<feature type="transmembrane region" description="Helical" evidence="6">
    <location>
        <begin position="164"/>
        <end position="184"/>
    </location>
</feature>
<dbReference type="CDD" id="cd06261">
    <property type="entry name" value="TM_PBP2"/>
    <property type="match status" value="1"/>
</dbReference>
<organism evidence="8 9">
    <name type="scientific">Rhodovibrio sodomensis</name>
    <dbReference type="NCBI Taxonomy" id="1088"/>
    <lineage>
        <taxon>Bacteria</taxon>
        <taxon>Pseudomonadati</taxon>
        <taxon>Pseudomonadota</taxon>
        <taxon>Alphaproteobacteria</taxon>
        <taxon>Rhodospirillales</taxon>
        <taxon>Rhodovibrionaceae</taxon>
        <taxon>Rhodovibrio</taxon>
    </lineage>
</organism>
<dbReference type="InterPro" id="IPR000515">
    <property type="entry name" value="MetI-like"/>
</dbReference>
<dbReference type="PANTHER" id="PTHR30177">
    <property type="entry name" value="GLYCINE BETAINE/L-PROLINE TRANSPORT SYSTEM PERMEASE PROTEIN PROW"/>
    <property type="match status" value="1"/>
</dbReference>
<reference evidence="8 9" key="1">
    <citation type="journal article" date="2020" name="Microorganisms">
        <title>Osmotic Adaptation and Compatible Solute Biosynthesis of Phototrophic Bacteria as Revealed from Genome Analyses.</title>
        <authorList>
            <person name="Imhoff J.F."/>
            <person name="Rahn T."/>
            <person name="Kunzel S."/>
            <person name="Keller A."/>
            <person name="Neulinger S.C."/>
        </authorList>
    </citation>
    <scope>NUCLEOTIDE SEQUENCE [LARGE SCALE GENOMIC DNA]</scope>
    <source>
        <strain evidence="8 9">DSM 9895</strain>
    </source>
</reference>
<protein>
    <submittedName>
        <fullName evidence="8">ABC transporter permease</fullName>
    </submittedName>
</protein>
<dbReference type="Gene3D" id="1.10.3720.10">
    <property type="entry name" value="MetI-like"/>
    <property type="match status" value="1"/>
</dbReference>
<evidence type="ECO:0000256" key="6">
    <source>
        <dbReference type="RuleBase" id="RU363032"/>
    </source>
</evidence>
<evidence type="ECO:0000256" key="3">
    <source>
        <dbReference type="ARBA" id="ARBA00022692"/>
    </source>
</evidence>
<keyword evidence="5 6" id="KW-0472">Membrane</keyword>
<evidence type="ECO:0000313" key="8">
    <source>
        <dbReference type="EMBL" id="MBK1668429.1"/>
    </source>
</evidence>
<feature type="transmembrane region" description="Helical" evidence="6">
    <location>
        <begin position="82"/>
        <end position="106"/>
    </location>
</feature>
<feature type="transmembrane region" description="Helical" evidence="6">
    <location>
        <begin position="196"/>
        <end position="216"/>
    </location>
</feature>
<evidence type="ECO:0000256" key="5">
    <source>
        <dbReference type="ARBA" id="ARBA00023136"/>
    </source>
</evidence>
<name>A0ABS1DE08_9PROT</name>
<evidence type="ECO:0000259" key="7">
    <source>
        <dbReference type="PROSITE" id="PS50928"/>
    </source>
</evidence>
<sequence length="234" mass="24346">MRGGGGPIEVLQNLWAWFTEAGRWNGNDGIPNRVVEHLYYTVVSLAIALAISLPVGIGLGHLGKGGLFAINVSNIGRAVPEFGIVILVFIIAGYGELPVIVALVALAMPPIVTNSYVGMRDVDRQVTGAARGMGMTGWQRLTQVELPLASPAIMAGIRTSTVQVIATATIGAYVGLGGLGRYIIDGLAQHRMDKVLGGAVSVAVLAMAAELSLAGLQRVIVPKGIRTMRAGATP</sequence>